<evidence type="ECO:0000313" key="14">
    <source>
        <dbReference type="Proteomes" id="UP000564644"/>
    </source>
</evidence>
<feature type="domain" description="Poly A polymerase head" evidence="10">
    <location>
        <begin position="14"/>
        <end position="134"/>
    </location>
</feature>
<dbReference type="InterPro" id="IPR043519">
    <property type="entry name" value="NT_sf"/>
</dbReference>
<sequence>MKLIASIEEAGFAAYLVGGCVRDRLLGRALRDIDIATSAFPEQVTAIFGKVVPTGLKHGTVTVLEDGCPFEVTTFRRETAYSDGRHPDEVAFVPDLRTDLSRRDFTFNAMAVGSDGCLVDPFEGEADLRRRVVRCVGDARERFGEDALRMLRAIRFAAELRFELDEELRSGLRAQRERLALVAMERIGAELDKMAGGADPGRAFALLADSGLTRHAKETVAAALPGRAELPPDARWSELDDENARWAVLLLAAGMDAAGAGELARSLRFNGKRAARLAAALRVDGDLREAGFWEATDEAGRRRIWIRTALACGTEAAGLWLQAMRAAPSLAARRAAGGCAYWQPERLAAWLREMPAASVSGLAVRGDELVRLTGRKPGPWVAAALASLLERVALGELPNEAGPLLQAASSFTGEREGEAGRI</sequence>
<gene>
    <name evidence="13" type="ORF">H7C18_31580</name>
</gene>
<keyword evidence="5" id="KW-0479">Metal-binding</keyword>
<keyword evidence="3" id="KW-0819">tRNA processing</keyword>
<accession>A0A7X0ST01</accession>
<keyword evidence="4 13" id="KW-0548">Nucleotidyltransferase</keyword>
<feature type="domain" description="tRNA nucleotidyltransferase/poly(A) polymerase RNA and SrmB- binding" evidence="11">
    <location>
        <begin position="162"/>
        <end position="216"/>
    </location>
</feature>
<dbReference type="GO" id="GO:0000166">
    <property type="term" value="F:nucleotide binding"/>
    <property type="evidence" value="ECO:0007669"/>
    <property type="project" value="UniProtKB-KW"/>
</dbReference>
<dbReference type="GO" id="GO:0008033">
    <property type="term" value="P:tRNA processing"/>
    <property type="evidence" value="ECO:0007669"/>
    <property type="project" value="UniProtKB-KW"/>
</dbReference>
<evidence type="ECO:0000256" key="2">
    <source>
        <dbReference type="ARBA" id="ARBA00022679"/>
    </source>
</evidence>
<evidence type="ECO:0000256" key="1">
    <source>
        <dbReference type="ARBA" id="ARBA00001946"/>
    </source>
</evidence>
<comment type="caution">
    <text evidence="13">The sequence shown here is derived from an EMBL/GenBank/DDBJ whole genome shotgun (WGS) entry which is preliminary data.</text>
</comment>
<dbReference type="PANTHER" id="PTHR46173:SF1">
    <property type="entry name" value="CCA TRNA NUCLEOTIDYLTRANSFERASE 1, MITOCHONDRIAL"/>
    <property type="match status" value="1"/>
</dbReference>
<dbReference type="PANTHER" id="PTHR46173">
    <property type="entry name" value="CCA TRNA NUCLEOTIDYLTRANSFERASE 1, MITOCHONDRIAL"/>
    <property type="match status" value="1"/>
</dbReference>
<evidence type="ECO:0000256" key="9">
    <source>
        <dbReference type="RuleBase" id="RU003953"/>
    </source>
</evidence>
<reference evidence="13 14" key="1">
    <citation type="submission" date="2020-08" db="EMBL/GenBank/DDBJ databases">
        <title>Cohnella phylogeny.</title>
        <authorList>
            <person name="Dunlap C."/>
        </authorList>
    </citation>
    <scope>NUCLEOTIDE SEQUENCE [LARGE SCALE GENOMIC DNA]</scope>
    <source>
        <strain evidence="13 14">CBP 2801</strain>
    </source>
</reference>
<dbReference type="Gene3D" id="1.10.246.80">
    <property type="match status" value="1"/>
</dbReference>
<evidence type="ECO:0000256" key="7">
    <source>
        <dbReference type="ARBA" id="ARBA00022842"/>
    </source>
</evidence>
<name>A0A7X0ST01_9BACL</name>
<keyword evidence="8 9" id="KW-0694">RNA-binding</keyword>
<evidence type="ECO:0000256" key="4">
    <source>
        <dbReference type="ARBA" id="ARBA00022695"/>
    </source>
</evidence>
<dbReference type="SUPFAM" id="SSF81301">
    <property type="entry name" value="Nucleotidyltransferase"/>
    <property type="match status" value="1"/>
</dbReference>
<dbReference type="SUPFAM" id="SSF81891">
    <property type="entry name" value="Poly A polymerase C-terminal region-like"/>
    <property type="match status" value="1"/>
</dbReference>
<dbReference type="GO" id="GO:0000049">
    <property type="term" value="F:tRNA binding"/>
    <property type="evidence" value="ECO:0007669"/>
    <property type="project" value="TreeGrafter"/>
</dbReference>
<proteinExistence type="inferred from homology"/>
<dbReference type="InterPro" id="IPR002646">
    <property type="entry name" value="PolA_pol_head_dom"/>
</dbReference>
<feature type="domain" description="CCA-adding enzyme C-terminal" evidence="12">
    <location>
        <begin position="343"/>
        <end position="407"/>
    </location>
</feature>
<comment type="cofactor">
    <cofactor evidence="1">
        <name>Mg(2+)</name>
        <dbReference type="ChEBI" id="CHEBI:18420"/>
    </cofactor>
</comment>
<evidence type="ECO:0000313" key="13">
    <source>
        <dbReference type="EMBL" id="MBB6735461.1"/>
    </source>
</evidence>
<evidence type="ECO:0000256" key="8">
    <source>
        <dbReference type="ARBA" id="ARBA00022884"/>
    </source>
</evidence>
<dbReference type="NCBIfam" id="NF009814">
    <property type="entry name" value="PRK13299.1"/>
    <property type="match status" value="1"/>
</dbReference>
<dbReference type="Gene3D" id="3.30.460.10">
    <property type="entry name" value="Beta Polymerase, domain 2"/>
    <property type="match status" value="1"/>
</dbReference>
<dbReference type="Pfam" id="PF01743">
    <property type="entry name" value="PolyA_pol"/>
    <property type="match status" value="1"/>
</dbReference>
<dbReference type="InterPro" id="IPR032828">
    <property type="entry name" value="PolyA_RNA-bd"/>
</dbReference>
<dbReference type="EC" id="2.7.7.72" evidence="13"/>
<dbReference type="Pfam" id="PF12627">
    <property type="entry name" value="PolyA_pol_RNAbd"/>
    <property type="match status" value="1"/>
</dbReference>
<evidence type="ECO:0000259" key="12">
    <source>
        <dbReference type="Pfam" id="PF13735"/>
    </source>
</evidence>
<dbReference type="Proteomes" id="UP000564644">
    <property type="component" value="Unassembled WGS sequence"/>
</dbReference>
<evidence type="ECO:0000259" key="10">
    <source>
        <dbReference type="Pfam" id="PF01743"/>
    </source>
</evidence>
<evidence type="ECO:0000256" key="5">
    <source>
        <dbReference type="ARBA" id="ARBA00022723"/>
    </source>
</evidence>
<dbReference type="EMBL" id="JACJVO010000050">
    <property type="protein sequence ID" value="MBB6735461.1"/>
    <property type="molecule type" value="Genomic_DNA"/>
</dbReference>
<dbReference type="AlphaFoldDB" id="A0A7X0ST01"/>
<keyword evidence="7" id="KW-0460">Magnesium</keyword>
<dbReference type="CDD" id="cd05398">
    <property type="entry name" value="NT_ClassII-CCAase"/>
    <property type="match status" value="1"/>
</dbReference>
<dbReference type="GO" id="GO:0004810">
    <property type="term" value="F:CCA tRNA nucleotidyltransferase activity"/>
    <property type="evidence" value="ECO:0007669"/>
    <property type="project" value="UniProtKB-EC"/>
</dbReference>
<dbReference type="InterPro" id="IPR050264">
    <property type="entry name" value="Bact_CCA-adding_enz_type3_sf"/>
</dbReference>
<dbReference type="InterPro" id="IPR032810">
    <property type="entry name" value="CCA-adding_enz_C"/>
</dbReference>
<comment type="similarity">
    <text evidence="9">Belongs to the tRNA nucleotidyltransferase/poly(A) polymerase family.</text>
</comment>
<dbReference type="Gene3D" id="1.10.3090.10">
    <property type="entry name" value="cca-adding enzyme, domain 2"/>
    <property type="match status" value="1"/>
</dbReference>
<organism evidence="13 14">
    <name type="scientific">Cohnella zeiphila</name>
    <dbReference type="NCBI Taxonomy" id="2761120"/>
    <lineage>
        <taxon>Bacteria</taxon>
        <taxon>Bacillati</taxon>
        <taxon>Bacillota</taxon>
        <taxon>Bacilli</taxon>
        <taxon>Bacillales</taxon>
        <taxon>Paenibacillaceae</taxon>
        <taxon>Cohnella</taxon>
    </lineage>
</organism>
<evidence type="ECO:0000256" key="3">
    <source>
        <dbReference type="ARBA" id="ARBA00022694"/>
    </source>
</evidence>
<keyword evidence="6" id="KW-0547">Nucleotide-binding</keyword>
<evidence type="ECO:0000256" key="6">
    <source>
        <dbReference type="ARBA" id="ARBA00022741"/>
    </source>
</evidence>
<keyword evidence="14" id="KW-1185">Reference proteome</keyword>
<keyword evidence="2 9" id="KW-0808">Transferase</keyword>
<dbReference type="Pfam" id="PF13735">
    <property type="entry name" value="tRNA_NucTran2_2"/>
    <property type="match status" value="1"/>
</dbReference>
<protein>
    <submittedName>
        <fullName evidence="13">CCA tRNA nucleotidyltransferase</fullName>
        <ecNumber evidence="13">2.7.7.72</ecNumber>
    </submittedName>
</protein>
<dbReference type="PROSITE" id="PS51257">
    <property type="entry name" value="PROKAR_LIPOPROTEIN"/>
    <property type="match status" value="1"/>
</dbReference>
<dbReference type="GO" id="GO:0046872">
    <property type="term" value="F:metal ion binding"/>
    <property type="evidence" value="ECO:0007669"/>
    <property type="project" value="UniProtKB-KW"/>
</dbReference>
<evidence type="ECO:0000259" key="11">
    <source>
        <dbReference type="Pfam" id="PF12627"/>
    </source>
</evidence>